<dbReference type="GeneID" id="5788273"/>
<dbReference type="RefSeq" id="XP_001713033.1">
    <property type="nucleotide sequence ID" value="XM_001712981.1"/>
</dbReference>
<protein>
    <submittedName>
        <fullName evidence="1">Uncharacterized protein</fullName>
    </submittedName>
</protein>
<evidence type="ECO:0000313" key="2">
    <source>
        <dbReference type="Proteomes" id="UP000243425"/>
    </source>
</evidence>
<keyword evidence="1" id="KW-0542">Nucleomorph</keyword>
<dbReference type="EMBL" id="DQ158858">
    <property type="protein sequence ID" value="ABA27421.1"/>
    <property type="molecule type" value="Genomic_DNA"/>
</dbReference>
<accession>Q3LVX7</accession>
<evidence type="ECO:0000313" key="1">
    <source>
        <dbReference type="EMBL" id="ABA27421.1"/>
    </source>
</evidence>
<proteinExistence type="predicted"/>
<geneLocation type="nucleomorph" evidence="1"/>
<organism evidence="1 2">
    <name type="scientific">Bigelowiella natans</name>
    <name type="common">Pedinomonas minutissima</name>
    <name type="synonym">Chlorarachnion sp. (strain CCMP621)</name>
    <dbReference type="NCBI Taxonomy" id="227086"/>
    <lineage>
        <taxon>Eukaryota</taxon>
        <taxon>Sar</taxon>
        <taxon>Rhizaria</taxon>
        <taxon>Cercozoa</taxon>
        <taxon>Chlorarachniophyceae</taxon>
        <taxon>Bigelowiella</taxon>
    </lineage>
</organism>
<reference evidence="1 2" key="1">
    <citation type="journal article" date="2006" name="Proc. Natl. Acad. Sci. U.S.A.">
        <title>Complete nucleotide sequence of the chlorarachniophyte nucleomorph: nature's smallest nucleus.</title>
        <authorList>
            <person name="Gilson P.R."/>
            <person name="Su V."/>
            <person name="Slamovits C.H."/>
            <person name="Reith M.E."/>
            <person name="Keeling P.J."/>
            <person name="McFadden G.I."/>
        </authorList>
    </citation>
    <scope>NUCLEOTIDE SEQUENCE [LARGE SCALE GENOMIC DNA]</scope>
    <source>
        <strain evidence="2">CCMP621</strain>
    </source>
</reference>
<name>Q3LVX7_BIGNA</name>
<dbReference type="AlphaFoldDB" id="Q3LVX7"/>
<sequence>MIGFENMQIMKHVLRRALIKDLIFVSKYRHYVYTKLIKIKYPRIQKLLASSKYEQNLNCNILSEFVLKIIPISYLNNDLNLLQLLVFQIKILRYHSIETSIFL</sequence>
<dbReference type="Proteomes" id="UP000243425">
    <property type="component" value="Nucleomorph 3"/>
</dbReference>